<dbReference type="EMBL" id="CAJPIN010001299">
    <property type="protein sequence ID" value="CAG2054414.1"/>
    <property type="molecule type" value="Genomic_DNA"/>
</dbReference>
<keyword evidence="4" id="KW-0206">Cytoskeleton</keyword>
<feature type="compositionally biased region" description="Basic and acidic residues" evidence="7">
    <location>
        <begin position="336"/>
        <end position="349"/>
    </location>
</feature>
<organism evidence="8 9">
    <name type="scientific">Timema podura</name>
    <name type="common">Walking stick</name>
    <dbReference type="NCBI Taxonomy" id="61482"/>
    <lineage>
        <taxon>Eukaryota</taxon>
        <taxon>Metazoa</taxon>
        <taxon>Ecdysozoa</taxon>
        <taxon>Arthropoda</taxon>
        <taxon>Hexapoda</taxon>
        <taxon>Insecta</taxon>
        <taxon>Pterygota</taxon>
        <taxon>Neoptera</taxon>
        <taxon>Polyneoptera</taxon>
        <taxon>Phasmatodea</taxon>
        <taxon>Timematodea</taxon>
        <taxon>Timematoidea</taxon>
        <taxon>Timematidae</taxon>
        <taxon>Timema</taxon>
    </lineage>
</organism>
<comment type="similarity">
    <text evidence="6">Belongs to the CFAP144 family.</text>
</comment>
<evidence type="ECO:0000256" key="4">
    <source>
        <dbReference type="ARBA" id="ARBA00023212"/>
    </source>
</evidence>
<evidence type="ECO:0000256" key="6">
    <source>
        <dbReference type="ARBA" id="ARBA00034777"/>
    </source>
</evidence>
<dbReference type="Proteomes" id="UP001153148">
    <property type="component" value="Unassembled WGS sequence"/>
</dbReference>
<evidence type="ECO:0000313" key="8">
    <source>
        <dbReference type="EMBL" id="CAG2054414.1"/>
    </source>
</evidence>
<feature type="region of interest" description="Disordered" evidence="7">
    <location>
        <begin position="326"/>
        <end position="410"/>
    </location>
</feature>
<keyword evidence="9" id="KW-1185">Reference proteome</keyword>
<keyword evidence="3" id="KW-0963">Cytoplasm</keyword>
<feature type="region of interest" description="Disordered" evidence="7">
    <location>
        <begin position="212"/>
        <end position="233"/>
    </location>
</feature>
<dbReference type="Pfam" id="PF14886">
    <property type="entry name" value="FAM183"/>
    <property type="match status" value="1"/>
</dbReference>
<protein>
    <submittedName>
        <fullName evidence="8">Uncharacterized protein</fullName>
    </submittedName>
</protein>
<evidence type="ECO:0000256" key="3">
    <source>
        <dbReference type="ARBA" id="ARBA00022490"/>
    </source>
</evidence>
<proteinExistence type="inferred from homology"/>
<evidence type="ECO:0000256" key="7">
    <source>
        <dbReference type="SAM" id="MobiDB-lite"/>
    </source>
</evidence>
<evidence type="ECO:0000256" key="1">
    <source>
        <dbReference type="ARBA" id="ARBA00004138"/>
    </source>
</evidence>
<evidence type="ECO:0000256" key="5">
    <source>
        <dbReference type="ARBA" id="ARBA00023273"/>
    </source>
</evidence>
<reference evidence="8" key="1">
    <citation type="submission" date="2021-03" db="EMBL/GenBank/DDBJ databases">
        <authorList>
            <person name="Tran Van P."/>
        </authorList>
    </citation>
    <scope>NUCLEOTIDE SEQUENCE</scope>
</reference>
<evidence type="ECO:0000256" key="2">
    <source>
        <dbReference type="ARBA" id="ARBA00004245"/>
    </source>
</evidence>
<evidence type="ECO:0000313" key="9">
    <source>
        <dbReference type="Proteomes" id="UP001153148"/>
    </source>
</evidence>
<comment type="caution">
    <text evidence="8">The sequence shown here is derived from an EMBL/GenBank/DDBJ whole genome shotgun (WGS) entry which is preliminary data.</text>
</comment>
<dbReference type="InterPro" id="IPR029214">
    <property type="entry name" value="CFAP144"/>
</dbReference>
<sequence>MTEQEGLGFGDNLMAALDVMAFTHDIDLSTPTPVSGTMPGTIFPQPAVGVAPGTTPQQATTAVTVPGHLPTQIPPASTATTVKPALPVTQPQKTTAVPSERMANMLSHLGTDTTASTTLYPKLPVMEVVDDPLRQLVLLSDLPNMSEQLAALAVAATKYEDLGEVSPREQHRYCCMSLSEETRLELRNAEMVLQPSDSDGFGEGPLLGRGSRIRRARSARQSRGNTRDPDNDRLLFCHYKQSSSNTSSDSGMVNPAFVPSTTDPTLTVTAGSIKVVQNVLFTVTPLGVMCVMQAVGDFGLNHGKEQYMSLILTLVSYEQAKLAQAETRVKKHNKTRQKEENVQKEEENVQKPPSSVRSRPRPKTARANRVAPSTNVPARRGGSALPIPSVRRESNGHGPAPTSPPDPLDAWSTRDIANMNKLLDEEDSIPKQCPVFYQFSGRVAALNFIPRKSLLHNNSLLMQSSPSPVKPDLKVLMRTNCISATQLTSKFYARHDMIRSEDVEPRLLEMIQEADTHGPKDKYNEPVLESQVYGWYSRPLIAQDRNDRRLHFNRRYEDITKYGSLLRQTDKLIGKQTLT</sequence>
<gene>
    <name evidence="8" type="ORF">TPAB3V08_LOCUS1443</name>
</gene>
<keyword evidence="5" id="KW-0966">Cell projection</keyword>
<name>A0ABN7NF06_TIMPD</name>
<comment type="subcellular location">
    <subcellularLocation>
        <location evidence="1">Cell projection</location>
        <location evidence="1">Cilium</location>
    </subcellularLocation>
    <subcellularLocation>
        <location evidence="2">Cytoplasm</location>
        <location evidence="2">Cytoskeleton</location>
    </subcellularLocation>
</comment>
<accession>A0ABN7NF06</accession>